<dbReference type="OrthoDB" id="3223825at2759"/>
<evidence type="ECO:0000313" key="2">
    <source>
        <dbReference type="EMBL" id="KAG5170174.1"/>
    </source>
</evidence>
<proteinExistence type="predicted"/>
<reference evidence="2" key="1">
    <citation type="submission" date="2021-02" db="EMBL/GenBank/DDBJ databases">
        <title>Psilocybe cubensis genome.</title>
        <authorList>
            <person name="Mckernan K.J."/>
            <person name="Crawford S."/>
            <person name="Trippe A."/>
            <person name="Kane L.T."/>
            <person name="Mclaughlin S."/>
        </authorList>
    </citation>
    <scope>NUCLEOTIDE SEQUENCE [LARGE SCALE GENOMIC DNA]</scope>
    <source>
        <strain evidence="2">MGC-MH-2018</strain>
    </source>
</reference>
<accession>A0A8H7Y381</accession>
<dbReference type="EMBL" id="JAFIQS010000004">
    <property type="protein sequence ID" value="KAG5170174.1"/>
    <property type="molecule type" value="Genomic_DNA"/>
</dbReference>
<gene>
    <name evidence="2" type="ORF">JR316_004561</name>
</gene>
<feature type="region of interest" description="Disordered" evidence="1">
    <location>
        <begin position="287"/>
        <end position="345"/>
    </location>
</feature>
<dbReference type="AlphaFoldDB" id="A0A8H7Y381"/>
<organism evidence="2">
    <name type="scientific">Psilocybe cubensis</name>
    <name type="common">Psychedelic mushroom</name>
    <name type="synonym">Stropharia cubensis</name>
    <dbReference type="NCBI Taxonomy" id="181762"/>
    <lineage>
        <taxon>Eukaryota</taxon>
        <taxon>Fungi</taxon>
        <taxon>Dikarya</taxon>
        <taxon>Basidiomycota</taxon>
        <taxon>Agaricomycotina</taxon>
        <taxon>Agaricomycetes</taxon>
        <taxon>Agaricomycetidae</taxon>
        <taxon>Agaricales</taxon>
        <taxon>Agaricineae</taxon>
        <taxon>Strophariaceae</taxon>
        <taxon>Psilocybe</taxon>
    </lineage>
</organism>
<evidence type="ECO:0000256" key="1">
    <source>
        <dbReference type="SAM" id="MobiDB-lite"/>
    </source>
</evidence>
<feature type="region of interest" description="Disordered" evidence="1">
    <location>
        <begin position="158"/>
        <end position="179"/>
    </location>
</feature>
<protein>
    <submittedName>
        <fullName evidence="2">Uncharacterized protein</fullName>
    </submittedName>
</protein>
<feature type="region of interest" description="Disordered" evidence="1">
    <location>
        <begin position="373"/>
        <end position="392"/>
    </location>
</feature>
<name>A0A8H7Y381_PSICU</name>
<comment type="caution">
    <text evidence="2">The sequence shown here is derived from an EMBL/GenBank/DDBJ whole genome shotgun (WGS) entry which is preliminary data.</text>
</comment>
<feature type="compositionally biased region" description="Polar residues" evidence="1">
    <location>
        <begin position="306"/>
        <end position="321"/>
    </location>
</feature>
<sequence>MTTLSSTTFELDSPPVDESVNDPLYNERFDAFLQKSLADIKAFADRELRSYDETRRRVAEWHAKHLFPQSPSSLASGKSPPQVRSILCDASHILESLSAVSNTQSFLLAINPSDPSDQGFLGGSVVGREFWRGLRGGGVQGAKAFKVYCANLISQAEASQNPSNAGKSERNVSTPPAKSIKSELYESVRNALRLASGVRNAEMKWTNPERLDVYGVRLEGWPEGVPAQNPSTLRVNQNKMLLEAMQNGSMKFVKLVPEPNESHDASTSGQTEAANEDFSWAYDADALTTSTSPSPSPGPNPASSTFSKASTVTPVPTTMIDNNDPWALTPSISVEPDEANSSSSYDVNYAWEDSFNEEAVNTLGEDWDDGVILERPRKRQRSEEPPYSGFTE</sequence>
<feature type="compositionally biased region" description="Polar residues" evidence="1">
    <location>
        <begin position="158"/>
        <end position="176"/>
    </location>
</feature>